<protein>
    <recommendedName>
        <fullName evidence="3">Lipoprotein</fullName>
    </recommendedName>
</protein>
<evidence type="ECO:0008006" key="3">
    <source>
        <dbReference type="Google" id="ProtNLM"/>
    </source>
</evidence>
<dbReference type="PROSITE" id="PS51257">
    <property type="entry name" value="PROKAR_LIPOPROTEIN"/>
    <property type="match status" value="1"/>
</dbReference>
<sequence>MKKGILKFGLFSMVLLGLVSCKNDEKELADKRISELESYVDSLKTVAAADMETNWDQIAADFDRKSTEANAALTNLDEETRNTSQQKIDAARSSYDGFKVTIETKAAETTAVASNPNQMLRDRFFGAGKVGEDMNFSWVNKDNILSVYDAFFQSYKDNKESFTREDYDEVKLMYEALDSRKNTVEKEGLSSEDNGKIASIKFKFGPMFKMNRMGAKSRETAEAKE</sequence>
<dbReference type="EMBL" id="JRHH01000003">
    <property type="protein sequence ID" value="KGD68442.1"/>
    <property type="molecule type" value="Genomic_DNA"/>
</dbReference>
<keyword evidence="2" id="KW-1185">Reference proteome</keyword>
<dbReference type="AlphaFoldDB" id="A0A095SV10"/>
<dbReference type="RefSeq" id="WP_035126282.1">
    <property type="nucleotide sequence ID" value="NZ_JRHH01000003.1"/>
</dbReference>
<gene>
    <name evidence="1" type="ORF">LG45_09170</name>
</gene>
<proteinExistence type="predicted"/>
<name>A0A095SV10_9FLAO</name>
<evidence type="ECO:0000313" key="2">
    <source>
        <dbReference type="Proteomes" id="UP000029554"/>
    </source>
</evidence>
<dbReference type="Proteomes" id="UP000029554">
    <property type="component" value="Unassembled WGS sequence"/>
</dbReference>
<accession>A0A095SV10</accession>
<comment type="caution">
    <text evidence="1">The sequence shown here is derived from an EMBL/GenBank/DDBJ whole genome shotgun (WGS) entry which is preliminary data.</text>
</comment>
<dbReference type="eggNOG" id="ENOG5033XMH">
    <property type="taxonomic scope" value="Bacteria"/>
</dbReference>
<dbReference type="OrthoDB" id="1346349at2"/>
<reference evidence="1 2" key="1">
    <citation type="submission" date="2014-09" db="EMBL/GenBank/DDBJ databases">
        <title>Whole Genome Shotgun of Flavobacterium aquatile LMG 4008.</title>
        <authorList>
            <person name="Gale A.N."/>
            <person name="Pipes S.E."/>
            <person name="Newman J.D."/>
        </authorList>
    </citation>
    <scope>NUCLEOTIDE SEQUENCE [LARGE SCALE GENOMIC DNA]</scope>
    <source>
        <strain evidence="1 2">LMG 4008</strain>
    </source>
</reference>
<evidence type="ECO:0000313" key="1">
    <source>
        <dbReference type="EMBL" id="KGD68442.1"/>
    </source>
</evidence>
<organism evidence="1 2">
    <name type="scientific">Flavobacterium aquatile LMG 4008 = ATCC 11947</name>
    <dbReference type="NCBI Taxonomy" id="1453498"/>
    <lineage>
        <taxon>Bacteria</taxon>
        <taxon>Pseudomonadati</taxon>
        <taxon>Bacteroidota</taxon>
        <taxon>Flavobacteriia</taxon>
        <taxon>Flavobacteriales</taxon>
        <taxon>Flavobacteriaceae</taxon>
        <taxon>Flavobacterium</taxon>
    </lineage>
</organism>